<protein>
    <submittedName>
        <fullName evidence="1">Uncharacterized protein</fullName>
    </submittedName>
</protein>
<gene>
    <name evidence="1" type="ORF">J5N97_010496</name>
</gene>
<keyword evidence="2" id="KW-1185">Reference proteome</keyword>
<name>A0A9D5CZ81_9LILI</name>
<evidence type="ECO:0000313" key="2">
    <source>
        <dbReference type="Proteomes" id="UP001085076"/>
    </source>
</evidence>
<organism evidence="1 2">
    <name type="scientific">Dioscorea zingiberensis</name>
    <dbReference type="NCBI Taxonomy" id="325984"/>
    <lineage>
        <taxon>Eukaryota</taxon>
        <taxon>Viridiplantae</taxon>
        <taxon>Streptophyta</taxon>
        <taxon>Embryophyta</taxon>
        <taxon>Tracheophyta</taxon>
        <taxon>Spermatophyta</taxon>
        <taxon>Magnoliopsida</taxon>
        <taxon>Liliopsida</taxon>
        <taxon>Dioscoreales</taxon>
        <taxon>Dioscoreaceae</taxon>
        <taxon>Dioscorea</taxon>
    </lineage>
</organism>
<reference evidence="1" key="1">
    <citation type="submission" date="2021-03" db="EMBL/GenBank/DDBJ databases">
        <authorList>
            <person name="Li Z."/>
            <person name="Yang C."/>
        </authorList>
    </citation>
    <scope>NUCLEOTIDE SEQUENCE</scope>
    <source>
        <strain evidence="1">Dzin_1.0</strain>
        <tissue evidence="1">Leaf</tissue>
    </source>
</reference>
<dbReference type="Proteomes" id="UP001085076">
    <property type="component" value="Miscellaneous, Linkage group lg02"/>
</dbReference>
<dbReference type="AlphaFoldDB" id="A0A9D5CZ81"/>
<dbReference type="EMBL" id="JAGGNH010000002">
    <property type="protein sequence ID" value="KAJ0982241.1"/>
    <property type="molecule type" value="Genomic_DNA"/>
</dbReference>
<sequence>MGGGGGGLVGGGGGGVLTGGGGGGLFGGGGGGLFGGGGGGGGVLIGGGGGGLVDGGGGGGGLGDGGLIIGGKIGLSIGSSTGKDTAMLASAVAAKMRQIASIKCRPSIGRAMADASTSSTLVFLPKEEPLSPSKHFDFELGAFHLKGTDPLYRSLKIACCLHETASH</sequence>
<proteinExistence type="predicted"/>
<evidence type="ECO:0000313" key="1">
    <source>
        <dbReference type="EMBL" id="KAJ0982241.1"/>
    </source>
</evidence>
<accession>A0A9D5CZ81</accession>
<reference evidence="1" key="2">
    <citation type="journal article" date="2022" name="Hortic Res">
        <title>The genome of Dioscorea zingiberensis sheds light on the biosynthesis, origin and evolution of the medicinally important diosgenin saponins.</title>
        <authorList>
            <person name="Li Y."/>
            <person name="Tan C."/>
            <person name="Li Z."/>
            <person name="Guo J."/>
            <person name="Li S."/>
            <person name="Chen X."/>
            <person name="Wang C."/>
            <person name="Dai X."/>
            <person name="Yang H."/>
            <person name="Song W."/>
            <person name="Hou L."/>
            <person name="Xu J."/>
            <person name="Tong Z."/>
            <person name="Xu A."/>
            <person name="Yuan X."/>
            <person name="Wang W."/>
            <person name="Yang Q."/>
            <person name="Chen L."/>
            <person name="Sun Z."/>
            <person name="Wang K."/>
            <person name="Pan B."/>
            <person name="Chen J."/>
            <person name="Bao Y."/>
            <person name="Liu F."/>
            <person name="Qi X."/>
            <person name="Gang D.R."/>
            <person name="Wen J."/>
            <person name="Li J."/>
        </authorList>
    </citation>
    <scope>NUCLEOTIDE SEQUENCE</scope>
    <source>
        <strain evidence="1">Dzin_1.0</strain>
    </source>
</reference>
<comment type="caution">
    <text evidence="1">The sequence shown here is derived from an EMBL/GenBank/DDBJ whole genome shotgun (WGS) entry which is preliminary data.</text>
</comment>